<keyword evidence="4" id="KW-1185">Reference proteome</keyword>
<comment type="caution">
    <text evidence="3">The sequence shown here is derived from an EMBL/GenBank/DDBJ whole genome shotgun (WGS) entry which is preliminary data.</text>
</comment>
<feature type="region of interest" description="Disordered" evidence="1">
    <location>
        <begin position="102"/>
        <end position="134"/>
    </location>
</feature>
<reference evidence="3" key="1">
    <citation type="submission" date="2023-03" db="EMBL/GenBank/DDBJ databases">
        <title>Massive genome expansion in bonnet fungi (Mycena s.s.) driven by repeated elements and novel gene families across ecological guilds.</title>
        <authorList>
            <consortium name="Lawrence Berkeley National Laboratory"/>
            <person name="Harder C.B."/>
            <person name="Miyauchi S."/>
            <person name="Viragh M."/>
            <person name="Kuo A."/>
            <person name="Thoen E."/>
            <person name="Andreopoulos B."/>
            <person name="Lu D."/>
            <person name="Skrede I."/>
            <person name="Drula E."/>
            <person name="Henrissat B."/>
            <person name="Morin E."/>
            <person name="Kohler A."/>
            <person name="Barry K."/>
            <person name="LaButti K."/>
            <person name="Morin E."/>
            <person name="Salamov A."/>
            <person name="Lipzen A."/>
            <person name="Mereny Z."/>
            <person name="Hegedus B."/>
            <person name="Baldrian P."/>
            <person name="Stursova M."/>
            <person name="Weitz H."/>
            <person name="Taylor A."/>
            <person name="Grigoriev I.V."/>
            <person name="Nagy L.G."/>
            <person name="Martin F."/>
            <person name="Kauserud H."/>
        </authorList>
    </citation>
    <scope>NUCLEOTIDE SEQUENCE</scope>
    <source>
        <strain evidence="3">9284</strain>
    </source>
</reference>
<evidence type="ECO:0000313" key="4">
    <source>
        <dbReference type="Proteomes" id="UP001221142"/>
    </source>
</evidence>
<proteinExistence type="predicted"/>
<dbReference type="EMBL" id="JARKIF010000037">
    <property type="protein sequence ID" value="KAJ7609864.1"/>
    <property type="molecule type" value="Genomic_DNA"/>
</dbReference>
<evidence type="ECO:0000313" key="3">
    <source>
        <dbReference type="EMBL" id="KAJ7609864.1"/>
    </source>
</evidence>
<dbReference type="Proteomes" id="UP001221142">
    <property type="component" value="Unassembled WGS sequence"/>
</dbReference>
<feature type="transmembrane region" description="Helical" evidence="2">
    <location>
        <begin position="25"/>
        <end position="43"/>
    </location>
</feature>
<sequence length="301" mass="32793">MFILPATSVTDVALASMPEPATWLHALRLPLAFLASLILLTLARRFLPRPALVVPIQVQEKLVAAKTALPAAETPTASHGRFSWLPRLTWETLPAAPVPVMETKSKTPTTTTTTKPNMPLPLPNGRAPTRAGPVRRPEPALAPHLRVGVEAPLPALYSCPPASMAKMIMSRHSCVMRLGMHDRRAGPMTAAGKGRTGPARRSWRAASVAVLVGGDLLRCAGSHQIPIYLSRSPIFHPHLHHLRLLHLHLLIENSTDYPPADVPPPVPTLKPTRTVNIPFFIFITYSPPVVFVIMTWSGVNQ</sequence>
<keyword evidence="2" id="KW-0472">Membrane</keyword>
<protein>
    <submittedName>
        <fullName evidence="3">Uncharacterized protein</fullName>
    </submittedName>
</protein>
<accession>A0AAD7B3R9</accession>
<organism evidence="3 4">
    <name type="scientific">Roridomyces roridus</name>
    <dbReference type="NCBI Taxonomy" id="1738132"/>
    <lineage>
        <taxon>Eukaryota</taxon>
        <taxon>Fungi</taxon>
        <taxon>Dikarya</taxon>
        <taxon>Basidiomycota</taxon>
        <taxon>Agaricomycotina</taxon>
        <taxon>Agaricomycetes</taxon>
        <taxon>Agaricomycetidae</taxon>
        <taxon>Agaricales</taxon>
        <taxon>Marasmiineae</taxon>
        <taxon>Mycenaceae</taxon>
        <taxon>Roridomyces</taxon>
    </lineage>
</organism>
<keyword evidence="2" id="KW-0812">Transmembrane</keyword>
<dbReference type="AlphaFoldDB" id="A0AAD7B3R9"/>
<evidence type="ECO:0000256" key="2">
    <source>
        <dbReference type="SAM" id="Phobius"/>
    </source>
</evidence>
<keyword evidence="2" id="KW-1133">Transmembrane helix</keyword>
<name>A0AAD7B3R9_9AGAR</name>
<gene>
    <name evidence="3" type="ORF">FB45DRAFT_1010128</name>
</gene>
<feature type="transmembrane region" description="Helical" evidence="2">
    <location>
        <begin position="279"/>
        <end position="299"/>
    </location>
</feature>
<evidence type="ECO:0000256" key="1">
    <source>
        <dbReference type="SAM" id="MobiDB-lite"/>
    </source>
</evidence>
<feature type="compositionally biased region" description="Low complexity" evidence="1">
    <location>
        <begin position="106"/>
        <end position="116"/>
    </location>
</feature>